<dbReference type="Pfam" id="PF00595">
    <property type="entry name" value="PDZ"/>
    <property type="match status" value="1"/>
</dbReference>
<protein>
    <submittedName>
        <fullName evidence="14">Segment polarity protein dishevelled</fullName>
    </submittedName>
</protein>
<dbReference type="GO" id="GO:0048646">
    <property type="term" value="P:anatomical structure formation involved in morphogenesis"/>
    <property type="evidence" value="ECO:0007669"/>
    <property type="project" value="UniProtKB-ARBA"/>
</dbReference>
<dbReference type="InterPro" id="IPR036388">
    <property type="entry name" value="WH-like_DNA-bd_sf"/>
</dbReference>
<comment type="subcellular location">
    <subcellularLocation>
        <location evidence="2">Cytoplasm</location>
    </subcellularLocation>
    <subcellularLocation>
        <location evidence="1">Membrane</location>
    </subcellularLocation>
</comment>
<dbReference type="GO" id="GO:0048730">
    <property type="term" value="P:epidermis morphogenesis"/>
    <property type="evidence" value="ECO:0007669"/>
    <property type="project" value="UniProtKB-ARBA"/>
</dbReference>
<feature type="region of interest" description="Disordered" evidence="9">
    <location>
        <begin position="606"/>
        <end position="650"/>
    </location>
</feature>
<evidence type="ECO:0000259" key="11">
    <source>
        <dbReference type="PROSITE" id="PS50186"/>
    </source>
</evidence>
<dbReference type="GO" id="GO:0048699">
    <property type="term" value="P:generation of neurons"/>
    <property type="evidence" value="ECO:0007669"/>
    <property type="project" value="UniProtKB-ARBA"/>
</dbReference>
<evidence type="ECO:0000256" key="4">
    <source>
        <dbReference type="ARBA" id="ARBA00022473"/>
    </source>
</evidence>
<dbReference type="SMART" id="SM00228">
    <property type="entry name" value="PDZ"/>
    <property type="match status" value="1"/>
</dbReference>
<dbReference type="InterPro" id="IPR000591">
    <property type="entry name" value="DEP_dom"/>
</dbReference>
<evidence type="ECO:0000256" key="8">
    <source>
        <dbReference type="PROSITE-ProRule" id="PRU00069"/>
    </source>
</evidence>
<dbReference type="Pfam" id="PF00778">
    <property type="entry name" value="DIX"/>
    <property type="match status" value="1"/>
</dbReference>
<keyword evidence="4" id="KW-0217">Developmental protein</keyword>
<dbReference type="GO" id="GO:0016020">
    <property type="term" value="C:membrane"/>
    <property type="evidence" value="ECO:0007669"/>
    <property type="project" value="UniProtKB-SubCell"/>
</dbReference>
<dbReference type="InterPro" id="IPR029071">
    <property type="entry name" value="Ubiquitin-like_domsf"/>
</dbReference>
<evidence type="ECO:0000256" key="5">
    <source>
        <dbReference type="ARBA" id="ARBA00022490"/>
    </source>
</evidence>
<dbReference type="Gene3D" id="2.30.42.10">
    <property type="match status" value="1"/>
</dbReference>
<evidence type="ECO:0000256" key="6">
    <source>
        <dbReference type="ARBA" id="ARBA00022687"/>
    </source>
</evidence>
<evidence type="ECO:0000256" key="9">
    <source>
        <dbReference type="SAM" id="MobiDB-lite"/>
    </source>
</evidence>
<dbReference type="PROSITE" id="PS50841">
    <property type="entry name" value="DIX"/>
    <property type="match status" value="1"/>
</dbReference>
<evidence type="ECO:0000256" key="2">
    <source>
        <dbReference type="ARBA" id="ARBA00004496"/>
    </source>
</evidence>
<dbReference type="SUPFAM" id="SSF46785">
    <property type="entry name" value="Winged helix' DNA-binding domain"/>
    <property type="match status" value="1"/>
</dbReference>
<dbReference type="GO" id="GO:0005938">
    <property type="term" value="C:cell cortex"/>
    <property type="evidence" value="ECO:0007669"/>
    <property type="project" value="UniProtKB-ARBA"/>
</dbReference>
<dbReference type="SMART" id="SM00021">
    <property type="entry name" value="DAX"/>
    <property type="match status" value="1"/>
</dbReference>
<dbReference type="FunFam" id="1.10.10.10:FF:000400">
    <property type="entry name" value="DiSHevelled related"/>
    <property type="match status" value="1"/>
</dbReference>
<evidence type="ECO:0000313" key="14">
    <source>
        <dbReference type="WBParaSite" id="Gr19_v10_g5904.t1"/>
    </source>
</evidence>
<dbReference type="GO" id="GO:0060070">
    <property type="term" value="P:canonical Wnt signaling pathway"/>
    <property type="evidence" value="ECO:0007669"/>
    <property type="project" value="TreeGrafter"/>
</dbReference>
<dbReference type="PANTHER" id="PTHR10878">
    <property type="entry name" value="SEGMENT POLARITY PROTEIN DISHEVELLED"/>
    <property type="match status" value="1"/>
</dbReference>
<dbReference type="InterPro" id="IPR001478">
    <property type="entry name" value="PDZ"/>
</dbReference>
<feature type="domain" description="PDZ" evidence="10">
    <location>
        <begin position="264"/>
        <end position="330"/>
    </location>
</feature>
<dbReference type="GO" id="GO:0016477">
    <property type="term" value="P:cell migration"/>
    <property type="evidence" value="ECO:0007669"/>
    <property type="project" value="UniProtKB-ARBA"/>
</dbReference>
<dbReference type="GO" id="GO:0048598">
    <property type="term" value="P:embryonic morphogenesis"/>
    <property type="evidence" value="ECO:0007669"/>
    <property type="project" value="UniProtKB-ARBA"/>
</dbReference>
<comment type="similarity">
    <text evidence="3">Belongs to the DSH family.</text>
</comment>
<feature type="domain" description="DIX" evidence="12">
    <location>
        <begin position="14"/>
        <end position="96"/>
    </location>
</feature>
<keyword evidence="7" id="KW-0472">Membrane</keyword>
<accession>A0A914HYS0</accession>
<feature type="compositionally biased region" description="Polar residues" evidence="9">
    <location>
        <begin position="622"/>
        <end position="650"/>
    </location>
</feature>
<reference evidence="14" key="1">
    <citation type="submission" date="2022-11" db="UniProtKB">
        <authorList>
            <consortium name="WormBaseParasite"/>
        </authorList>
    </citation>
    <scope>IDENTIFICATION</scope>
</reference>
<dbReference type="PROSITE" id="PS50186">
    <property type="entry name" value="DEP"/>
    <property type="match status" value="1"/>
</dbReference>
<dbReference type="PANTHER" id="PTHR10878:SF24">
    <property type="entry name" value="SEGMENT POLARITY PROTEIN DISHEVELLED HOMOLOG MIG-5"/>
    <property type="match status" value="1"/>
</dbReference>
<dbReference type="SUPFAM" id="SSF50156">
    <property type="entry name" value="PDZ domain-like"/>
    <property type="match status" value="1"/>
</dbReference>
<dbReference type="InterPro" id="IPR036034">
    <property type="entry name" value="PDZ_sf"/>
</dbReference>
<evidence type="ECO:0000259" key="12">
    <source>
        <dbReference type="PROSITE" id="PS50841"/>
    </source>
</evidence>
<dbReference type="GO" id="GO:0003002">
    <property type="term" value="P:regionalization"/>
    <property type="evidence" value="ECO:0007669"/>
    <property type="project" value="UniProtKB-ARBA"/>
</dbReference>
<dbReference type="Proteomes" id="UP000887572">
    <property type="component" value="Unplaced"/>
</dbReference>
<dbReference type="GO" id="GO:0048468">
    <property type="term" value="P:cell development"/>
    <property type="evidence" value="ECO:0007669"/>
    <property type="project" value="UniProtKB-ARBA"/>
</dbReference>
<dbReference type="GO" id="GO:0035556">
    <property type="term" value="P:intracellular signal transduction"/>
    <property type="evidence" value="ECO:0007669"/>
    <property type="project" value="InterPro"/>
</dbReference>
<evidence type="ECO:0000259" key="10">
    <source>
        <dbReference type="PROSITE" id="PS50106"/>
    </source>
</evidence>
<dbReference type="CDD" id="cd00136">
    <property type="entry name" value="PDZ_canonical"/>
    <property type="match status" value="1"/>
</dbReference>
<dbReference type="WBParaSite" id="Gr19_v10_g5904.t1">
    <property type="protein sequence ID" value="Gr19_v10_g5904.t1"/>
    <property type="gene ID" value="Gr19_v10_g5904"/>
</dbReference>
<dbReference type="InterPro" id="IPR001158">
    <property type="entry name" value="DIX"/>
</dbReference>
<feature type="domain" description="DEP" evidence="11">
    <location>
        <begin position="514"/>
        <end position="588"/>
    </location>
</feature>
<evidence type="ECO:0000256" key="7">
    <source>
        <dbReference type="ARBA" id="ARBA00023136"/>
    </source>
</evidence>
<dbReference type="GO" id="GO:0005109">
    <property type="term" value="F:frizzled binding"/>
    <property type="evidence" value="ECO:0007669"/>
    <property type="project" value="TreeGrafter"/>
</dbReference>
<keyword evidence="6 8" id="KW-0879">Wnt signaling pathway</keyword>
<dbReference type="CDD" id="cd04438">
    <property type="entry name" value="DEP_dishevelled"/>
    <property type="match status" value="1"/>
</dbReference>
<dbReference type="InterPro" id="IPR015506">
    <property type="entry name" value="Dsh/Dvl-rel"/>
</dbReference>
<dbReference type="GO" id="GO:0000132">
    <property type="term" value="P:establishment of mitotic spindle orientation"/>
    <property type="evidence" value="ECO:0007669"/>
    <property type="project" value="UniProtKB-ARBA"/>
</dbReference>
<evidence type="ECO:0000256" key="3">
    <source>
        <dbReference type="ARBA" id="ARBA00008735"/>
    </source>
</evidence>
<dbReference type="SUPFAM" id="SSF54236">
    <property type="entry name" value="Ubiquitin-like"/>
    <property type="match status" value="1"/>
</dbReference>
<dbReference type="InterPro" id="IPR036390">
    <property type="entry name" value="WH_DNA-bd_sf"/>
</dbReference>
<dbReference type="Gene3D" id="1.10.10.10">
    <property type="entry name" value="Winged helix-like DNA-binding domain superfamily/Winged helix DNA-binding domain"/>
    <property type="match status" value="1"/>
</dbReference>
<keyword evidence="13" id="KW-1185">Reference proteome</keyword>
<dbReference type="Pfam" id="PF00610">
    <property type="entry name" value="DEP"/>
    <property type="match status" value="1"/>
</dbReference>
<name>A0A914HYS0_GLORO</name>
<dbReference type="GO" id="GO:0005829">
    <property type="term" value="C:cytosol"/>
    <property type="evidence" value="ECO:0007669"/>
    <property type="project" value="TreeGrafter"/>
</dbReference>
<dbReference type="AlphaFoldDB" id="A0A914HYS0"/>
<dbReference type="PROSITE" id="PS50106">
    <property type="entry name" value="PDZ"/>
    <property type="match status" value="1"/>
</dbReference>
<dbReference type="SMART" id="SM00049">
    <property type="entry name" value="DEP"/>
    <property type="match status" value="1"/>
</dbReference>
<proteinExistence type="inferred from homology"/>
<dbReference type="Gene3D" id="2.40.240.130">
    <property type="match status" value="1"/>
</dbReference>
<evidence type="ECO:0000313" key="13">
    <source>
        <dbReference type="Proteomes" id="UP000887572"/>
    </source>
</evidence>
<dbReference type="GO" id="GO:0035591">
    <property type="term" value="F:signaling adaptor activity"/>
    <property type="evidence" value="ECO:0007669"/>
    <property type="project" value="UniProtKB-ARBA"/>
</dbReference>
<organism evidence="13 14">
    <name type="scientific">Globodera rostochiensis</name>
    <name type="common">Golden nematode worm</name>
    <name type="synonym">Heterodera rostochiensis</name>
    <dbReference type="NCBI Taxonomy" id="31243"/>
    <lineage>
        <taxon>Eukaryota</taxon>
        <taxon>Metazoa</taxon>
        <taxon>Ecdysozoa</taxon>
        <taxon>Nematoda</taxon>
        <taxon>Chromadorea</taxon>
        <taxon>Rhabditida</taxon>
        <taxon>Tylenchina</taxon>
        <taxon>Tylenchomorpha</taxon>
        <taxon>Tylenchoidea</taxon>
        <taxon>Heteroderidae</taxon>
        <taxon>Heteroderinae</taxon>
        <taxon>Globodera</taxon>
    </lineage>
</organism>
<evidence type="ECO:0000256" key="1">
    <source>
        <dbReference type="ARBA" id="ARBA00004370"/>
    </source>
</evidence>
<sequence>MNAGGEELLAGCGSNSTKVYYHLDDSATPYMSEVLVPSNLITLGDFKAVFTRKGYRYFCRRWDAELKSEVKAELVRDQQRLERSATTGLFELFLLSPALPSSSSTAAGNAGTLPRMRKYGGASVAEMPLLRPLNHHLSALALSSIVASSSNELMTVDCAGGQRVSMVTGTTASSGANTLISKRAGEHLAEPYSSTSEDPYNRTSISNSGIFLRSKPAMSFGNSTGRPLLGRQKWRRQRHQKPYVPSTISSASDESSYSLPRIEEVKLRLQEAPLGISVACQDSSIFIYNIQPGSAAEKSGHLEVGDEIIQVEETRFEDLSEKQALYLLKQLKFVKKTVTMYVAKRRPLNVGGGSSSDKSDALSQFCETIQLDIGQWVESTKQFLDVPAGAKIYNNEQIIDAPHPLVSEQIQLTAAEKETSDEEQAAYLDRRAGVGPRLVPAVQKAKQKQQNPKRADEQANNNADVVFATTGSGGGHPSSCPAVTLAAAAVAPSVPSPLHAAMEPRVILRRMAHPRSGLDIRDRKWLKIPVPMSFIGDDMLDWLMCNVQGFKDRKCAKAFASTVLLTGHIKHVLNISVFNEKCYYIFDDSFVAERLRILRRAAQQQQQQQQQQMDAKNEHKLASSTGAADNGNKMQRQLQPESTTEITYMSSPSSPFFGAVPPTHASQSANMGGPPQLVIVNNPKYAQCPAVLNQQRNCAVPVLNGNTAIPLRQMNMNTVLPAWPVSPIPFARPNQTPRLPRGPPAAAEVRDCESPETTNEYASMVQGEINCGAQFDVKFDGFLVPNNNNNNTIGGVIKNSPNYVNNNNNSILLLPPPPALLPAVSPVPQRQIVKHN</sequence>
<keyword evidence="5" id="KW-0963">Cytoplasm</keyword>
<dbReference type="GO" id="GO:0009887">
    <property type="term" value="P:animal organ morphogenesis"/>
    <property type="evidence" value="ECO:0007669"/>
    <property type="project" value="UniProtKB-ARBA"/>
</dbReference>
<dbReference type="InterPro" id="IPR038207">
    <property type="entry name" value="DIX_dom_sf"/>
</dbReference>